<dbReference type="Pfam" id="PF22352">
    <property type="entry name" value="K319L-like_PKD"/>
    <property type="match status" value="1"/>
</dbReference>
<feature type="chain" id="PRO_5002682008" evidence="2">
    <location>
        <begin position="22"/>
        <end position="1601"/>
    </location>
</feature>
<feature type="signal peptide" evidence="2">
    <location>
        <begin position="1"/>
        <end position="21"/>
    </location>
</feature>
<evidence type="ECO:0000313" key="3">
    <source>
        <dbReference type="EMBL" id="ABQ26922.1"/>
    </source>
</evidence>
<dbReference type="KEGG" id="gur:Gura_2748"/>
<dbReference type="InterPro" id="IPR051829">
    <property type="entry name" value="Multiheme_Cytochr_ET"/>
</dbReference>
<reference evidence="3 4" key="1">
    <citation type="submission" date="2007-05" db="EMBL/GenBank/DDBJ databases">
        <title>Complete sequence of Geobacter uraniireducens Rf4.</title>
        <authorList>
            <consortium name="US DOE Joint Genome Institute"/>
            <person name="Copeland A."/>
            <person name="Lucas S."/>
            <person name="Lapidus A."/>
            <person name="Barry K."/>
            <person name="Detter J.C."/>
            <person name="Glavina del Rio T."/>
            <person name="Hammon N."/>
            <person name="Israni S."/>
            <person name="Dalin E."/>
            <person name="Tice H."/>
            <person name="Pitluck S."/>
            <person name="Chertkov O."/>
            <person name="Brettin T."/>
            <person name="Bruce D."/>
            <person name="Han C."/>
            <person name="Schmutz J."/>
            <person name="Larimer F."/>
            <person name="Land M."/>
            <person name="Hauser L."/>
            <person name="Kyrpides N."/>
            <person name="Mikhailova N."/>
            <person name="Shelobolina E."/>
            <person name="Aklujkar M."/>
            <person name="Lovley D."/>
            <person name="Richardson P."/>
        </authorList>
    </citation>
    <scope>NUCLEOTIDE SEQUENCE [LARGE SCALE GENOMIC DNA]</scope>
    <source>
        <strain evidence="3 4">Rf4</strain>
    </source>
</reference>
<dbReference type="RefSeq" id="WP_011939598.1">
    <property type="nucleotide sequence ID" value="NC_009483.1"/>
</dbReference>
<dbReference type="HOGENOM" id="CLU_244276_0_0_7"/>
<dbReference type="Gene3D" id="1.10.1130.10">
    <property type="entry name" value="Flavocytochrome C3, Chain A"/>
    <property type="match status" value="2"/>
</dbReference>
<dbReference type="InterPro" id="IPR013783">
    <property type="entry name" value="Ig-like_fold"/>
</dbReference>
<dbReference type="GO" id="GO:0016491">
    <property type="term" value="F:oxidoreductase activity"/>
    <property type="evidence" value="ECO:0007669"/>
    <property type="project" value="TreeGrafter"/>
</dbReference>
<dbReference type="PANTHER" id="PTHR35038:SF6">
    <property type="entry name" value="SURFACE LOCALIZED DECAHEME CYTOCHROME C LIPOPROTEIN"/>
    <property type="match status" value="1"/>
</dbReference>
<dbReference type="Proteomes" id="UP000006695">
    <property type="component" value="Chromosome"/>
</dbReference>
<dbReference type="OrthoDB" id="5477228at2"/>
<keyword evidence="1 2" id="KW-0732">Signal</keyword>
<dbReference type="InterPro" id="IPR035986">
    <property type="entry name" value="PKD_dom_sf"/>
</dbReference>
<dbReference type="Gene3D" id="2.60.40.10">
    <property type="entry name" value="Immunoglobulins"/>
    <property type="match status" value="1"/>
</dbReference>
<sequence length="1601" mass="168685">MLRRLIYLLTLSFALPAIVNAASTWTVKATSAQPSMGSVSPNGYANFTTNTVKTFTITPITGNAVSKVLLNNVDQGKVATVNVSYRSTMQTLTAYFAAQTFQVTAVQSNGGSITSPTGTAVGYGKSKTFTIKPNIGNTILQLKDNGADVPITDPAGMTYTLTNVTADHAITAIFKGVTAEAGVDQSVITGMQTSLSGNATSPAGSIASFAWTVESRPVGSTAGIVNPASANATFTPDVAGMYVLKLTATDTTGNTAGDTVKINAFDSAAAASNQCAGCHSSTTAGAQMISDYIASTHQSALTCTECHNGAQTTAHPGTVTTKTSNNNTCLSCHTPSSAETTKFQASAHWNNHLEYGPEFTGGAVAGEANANETYTTLENGKQMTCYYRCHFKPGMGPDPSKRDTNNVDPVTKVKVRPGGDGCIACHDPHKLSATYETTCLTCHTGSKHGKVPNEFFGSKHWQNNLEYGPEFANQLNTTVTGGKVVSHGTYSSGYLNANDSYTTTENGSTVTCAYRCHFRPGMGPVPGPAAYVSNGKSTTYITYTDPVTQVVYSRPGGNACIACHDEHGLAATAQSTCYTCHAGGNHGWSVKAFEKSTHFTGANAKLEGMDKDACVACHNPHSTEATFGAYSSLSPVAATGCQSCHTPDSPYGIYNADQSGKAPHFQTGTADAGGYFPTASYITSGGATCADCHYHNNSINAGWAEGGHGKLDAAAFVSNASHNWNGQGSDGVNYQVSPQKTNCIRCHSARGFAQYWDSGFSNIDKVYLDPVAKTLDKASAPLVCSGCHTSFKGAVRPLPAGYAKVKSFYGYSTVAIAPAKMVVNLEFTDNKNSNICIPCHSQRAAGTGIKALFAQGAFKQYSVGTSMYPHEAQPAAIVDGKGGYEFTSAQGYQDRMRHIRIGNNGTGTGYNNTGVTSGNCAGCHMTSTKTHSLEAVTADAITGQINGIVSTACVKCHPADFTYQDIQAKKDEFNAAVAALGNLLVKKGFTLDGVNVLPERKAFDMSRGTKDNAIAEKNIGAWFNWYLFKTADKAAYVHNPAYSRRLIFDSIDWLDDNVTNNSSANTVLAMANSPTSQYYNPTVITSQTASQALAQLNNPGCMGCHFGTGSTLSGEAVPGVEQAPHYNTTGALVPGQTFTQAQFVTPGTQCNYCHGYGHGTDSPNYSAVRADKALYSSMSTASILENYAESAHGDINGLAWTDYDFKTRSGGCVVCHTTAGFVKGVTNNFAAGVSASFGAGDTTKQVLGCDACHSSTAWKTSVRTIAGGYNAVYGGDYGAAPTASVNYVQYEDVGESNICITCHASRENGTSLANGVADFANASFKNPHYLGAAAVFYGKGGFQWYTSNTGKLRYQTYGAVKADGTVQVGRNANWSHGKLGMGNFSTAKSDKNPGRIVDSGNKGQCVSCHMGPANTHTFGAAETAKSTNGTNTTTLGGCYGCHTSEPIEELIEGEKKIFDRAMDFFDWTLRQNNMIYTDNYPYFQNAIGGTLKNWTLGGGVGPAAGTGAQNMGAAMNYKLLKAEKGAHVHNRAFTRALIFDSVQYLQNGSVYRPAANADVNQILNFTNYSTARTAAPDGNPTSISQLKGYLTRSSGGMYTAR</sequence>
<protein>
    <submittedName>
        <fullName evidence="3">Uncharacterized protein</fullName>
    </submittedName>
</protein>
<dbReference type="EMBL" id="CP000698">
    <property type="protein sequence ID" value="ABQ26922.1"/>
    <property type="molecule type" value="Genomic_DNA"/>
</dbReference>
<organism evidence="3 4">
    <name type="scientific">Geotalea uraniireducens (strain Rf4)</name>
    <name type="common">Geobacter uraniireducens</name>
    <dbReference type="NCBI Taxonomy" id="351605"/>
    <lineage>
        <taxon>Bacteria</taxon>
        <taxon>Pseudomonadati</taxon>
        <taxon>Thermodesulfobacteriota</taxon>
        <taxon>Desulfuromonadia</taxon>
        <taxon>Geobacterales</taxon>
        <taxon>Geobacteraceae</taxon>
        <taxon>Geotalea</taxon>
    </lineage>
</organism>
<dbReference type="STRING" id="351605.Gura_2748"/>
<gene>
    <name evidence="3" type="ordered locus">Gura_2748</name>
</gene>
<evidence type="ECO:0000256" key="1">
    <source>
        <dbReference type="ARBA" id="ARBA00022729"/>
    </source>
</evidence>
<dbReference type="SUPFAM" id="SSF49299">
    <property type="entry name" value="PKD domain"/>
    <property type="match status" value="1"/>
</dbReference>
<dbReference type="SUPFAM" id="SSF48695">
    <property type="entry name" value="Multiheme cytochromes"/>
    <property type="match status" value="5"/>
</dbReference>
<name>A5G554_GEOUR</name>
<evidence type="ECO:0000256" key="2">
    <source>
        <dbReference type="SAM" id="SignalP"/>
    </source>
</evidence>
<accession>A5G554</accession>
<dbReference type="PANTHER" id="PTHR35038">
    <property type="entry name" value="DISSIMILATORY SULFITE REDUCTASE SIRA"/>
    <property type="match status" value="1"/>
</dbReference>
<evidence type="ECO:0000313" key="4">
    <source>
        <dbReference type="Proteomes" id="UP000006695"/>
    </source>
</evidence>
<keyword evidence="4" id="KW-1185">Reference proteome</keyword>
<proteinExistence type="predicted"/>
<dbReference type="InterPro" id="IPR036280">
    <property type="entry name" value="Multihaem_cyt_sf"/>
</dbReference>
<dbReference type="Gene3D" id="3.90.10.10">
    <property type="entry name" value="Cytochrome C3"/>
    <property type="match status" value="1"/>
</dbReference>